<organism evidence="1 2">
    <name type="scientific">Nephila pilipes</name>
    <name type="common">Giant wood spider</name>
    <name type="synonym">Nephila maculata</name>
    <dbReference type="NCBI Taxonomy" id="299642"/>
    <lineage>
        <taxon>Eukaryota</taxon>
        <taxon>Metazoa</taxon>
        <taxon>Ecdysozoa</taxon>
        <taxon>Arthropoda</taxon>
        <taxon>Chelicerata</taxon>
        <taxon>Arachnida</taxon>
        <taxon>Araneae</taxon>
        <taxon>Araneomorphae</taxon>
        <taxon>Entelegynae</taxon>
        <taxon>Araneoidea</taxon>
        <taxon>Nephilidae</taxon>
        <taxon>Nephila</taxon>
    </lineage>
</organism>
<comment type="caution">
    <text evidence="1">The sequence shown here is derived from an EMBL/GenBank/DDBJ whole genome shotgun (WGS) entry which is preliminary data.</text>
</comment>
<accession>A0A8X6MN95</accession>
<dbReference type="AlphaFoldDB" id="A0A8X6MN95"/>
<sequence length="44" mass="4902">MIFGGMIAQGKKTVNSNVDQYKDGCSANRCYRDPENESTKDSGW</sequence>
<name>A0A8X6MN95_NEPPI</name>
<proteinExistence type="predicted"/>
<protein>
    <submittedName>
        <fullName evidence="1">Uncharacterized protein</fullName>
    </submittedName>
</protein>
<dbReference type="Proteomes" id="UP000887013">
    <property type="component" value="Unassembled WGS sequence"/>
</dbReference>
<gene>
    <name evidence="1" type="ORF">NPIL_13641</name>
</gene>
<keyword evidence="2" id="KW-1185">Reference proteome</keyword>
<feature type="non-terminal residue" evidence="1">
    <location>
        <position position="44"/>
    </location>
</feature>
<evidence type="ECO:0000313" key="2">
    <source>
        <dbReference type="Proteomes" id="UP000887013"/>
    </source>
</evidence>
<reference evidence="1" key="1">
    <citation type="submission" date="2020-08" db="EMBL/GenBank/DDBJ databases">
        <title>Multicomponent nature underlies the extraordinary mechanical properties of spider dragline silk.</title>
        <authorList>
            <person name="Kono N."/>
            <person name="Nakamura H."/>
            <person name="Mori M."/>
            <person name="Yoshida Y."/>
            <person name="Ohtoshi R."/>
            <person name="Malay A.D."/>
            <person name="Moran D.A.P."/>
            <person name="Tomita M."/>
            <person name="Numata K."/>
            <person name="Arakawa K."/>
        </authorList>
    </citation>
    <scope>NUCLEOTIDE SEQUENCE</scope>
</reference>
<evidence type="ECO:0000313" key="1">
    <source>
        <dbReference type="EMBL" id="GFS69339.1"/>
    </source>
</evidence>
<dbReference type="EMBL" id="BMAW01095239">
    <property type="protein sequence ID" value="GFS69339.1"/>
    <property type="molecule type" value="Genomic_DNA"/>
</dbReference>